<dbReference type="EMBL" id="VBRY01000006">
    <property type="protein sequence ID" value="TLS67268.1"/>
    <property type="molecule type" value="Genomic_DNA"/>
</dbReference>
<comment type="caution">
    <text evidence="5">The sequence shown here is derived from an EMBL/GenBank/DDBJ whole genome shotgun (WGS) entry which is preliminary data.</text>
</comment>
<feature type="compositionally biased region" description="Basic and acidic residues" evidence="3">
    <location>
        <begin position="96"/>
        <end position="117"/>
    </location>
</feature>
<dbReference type="AlphaFoldDB" id="A0A5R9GNQ4"/>
<dbReference type="GO" id="GO:0050821">
    <property type="term" value="P:protein stabilization"/>
    <property type="evidence" value="ECO:0007669"/>
    <property type="project" value="TreeGrafter"/>
</dbReference>
<feature type="chain" id="PRO_5024296961" evidence="4">
    <location>
        <begin position="28"/>
        <end position="174"/>
    </location>
</feature>
<dbReference type="GO" id="GO:0051082">
    <property type="term" value="F:unfolded protein binding"/>
    <property type="evidence" value="ECO:0007669"/>
    <property type="project" value="InterPro"/>
</dbReference>
<gene>
    <name evidence="5" type="ORF">FEF65_07485</name>
</gene>
<evidence type="ECO:0000256" key="4">
    <source>
        <dbReference type="SAM" id="SignalP"/>
    </source>
</evidence>
<dbReference type="SUPFAM" id="SSF111384">
    <property type="entry name" value="OmpH-like"/>
    <property type="match status" value="1"/>
</dbReference>
<dbReference type="SMART" id="SM00935">
    <property type="entry name" value="OmpH"/>
    <property type="match status" value="1"/>
</dbReference>
<evidence type="ECO:0000256" key="3">
    <source>
        <dbReference type="SAM" id="MobiDB-lite"/>
    </source>
</evidence>
<keyword evidence="6" id="KW-1185">Reference proteome</keyword>
<reference evidence="5 6" key="1">
    <citation type="journal article" date="2019" name="Appl. Environ. Microbiol.">
        <title>Environmental Evidence and Genomic Insight of Iron-oxidizing Bacteria Preference Towards More Corrosion Resistant Stainless Steel at Higher Salinities.</title>
        <authorList>
            <person name="Garrison C.E."/>
            <person name="Price K.A."/>
            <person name="Field E.K."/>
        </authorList>
    </citation>
    <scope>NUCLEOTIDE SEQUENCE [LARGE SCALE GENOMIC DNA]</scope>
    <source>
        <strain evidence="5 6">P3</strain>
    </source>
</reference>
<organism evidence="5 6">
    <name type="scientific">Mariprofundus erugo</name>
    <dbReference type="NCBI Taxonomy" id="2528639"/>
    <lineage>
        <taxon>Bacteria</taxon>
        <taxon>Pseudomonadati</taxon>
        <taxon>Pseudomonadota</taxon>
        <taxon>Candidatius Mariprofundia</taxon>
        <taxon>Mariprofundales</taxon>
        <taxon>Mariprofundaceae</taxon>
        <taxon>Mariprofundus</taxon>
    </lineage>
</organism>
<dbReference type="RefSeq" id="WP_138239184.1">
    <property type="nucleotide sequence ID" value="NZ_VBRY01000006.1"/>
</dbReference>
<dbReference type="Proteomes" id="UP000306585">
    <property type="component" value="Unassembled WGS sequence"/>
</dbReference>
<dbReference type="PANTHER" id="PTHR35089">
    <property type="entry name" value="CHAPERONE PROTEIN SKP"/>
    <property type="match status" value="1"/>
</dbReference>
<evidence type="ECO:0000256" key="1">
    <source>
        <dbReference type="ARBA" id="ARBA00009091"/>
    </source>
</evidence>
<protein>
    <submittedName>
        <fullName evidence="5">OmpH family outer membrane protein</fullName>
    </submittedName>
</protein>
<evidence type="ECO:0000256" key="2">
    <source>
        <dbReference type="ARBA" id="ARBA00022729"/>
    </source>
</evidence>
<feature type="signal peptide" evidence="4">
    <location>
        <begin position="1"/>
        <end position="27"/>
    </location>
</feature>
<evidence type="ECO:0000313" key="6">
    <source>
        <dbReference type="Proteomes" id="UP000306585"/>
    </source>
</evidence>
<dbReference type="Gene3D" id="3.30.910.20">
    <property type="entry name" value="Skp domain"/>
    <property type="match status" value="1"/>
</dbReference>
<accession>A0A5R9GNQ4</accession>
<keyword evidence="2 4" id="KW-0732">Signal</keyword>
<dbReference type="Pfam" id="PF03938">
    <property type="entry name" value="OmpH"/>
    <property type="match status" value="1"/>
</dbReference>
<dbReference type="PANTHER" id="PTHR35089:SF1">
    <property type="entry name" value="CHAPERONE PROTEIN SKP"/>
    <property type="match status" value="1"/>
</dbReference>
<comment type="similarity">
    <text evidence="1">Belongs to the Skp family.</text>
</comment>
<sequence>MYNTMKVRMVSVTLGAAMLVAAGSAEAAELKIGYVDMKSAVENTADYQQGMARLQSLQDEKIKELRALKEKIDKAEKDLLGQSMAMSPDRLAQKQQELKEMSKDFQRRQQDAQEELGAEKNRLDVSVGAKFQKVISEYGAKGHYDMILPKPVFLYVNEKLDVTGDITKLLDGKK</sequence>
<feature type="region of interest" description="Disordered" evidence="3">
    <location>
        <begin position="83"/>
        <end position="117"/>
    </location>
</feature>
<evidence type="ECO:0000313" key="5">
    <source>
        <dbReference type="EMBL" id="TLS67268.1"/>
    </source>
</evidence>
<dbReference type="GO" id="GO:0005829">
    <property type="term" value="C:cytosol"/>
    <property type="evidence" value="ECO:0007669"/>
    <property type="project" value="TreeGrafter"/>
</dbReference>
<dbReference type="InterPro" id="IPR024930">
    <property type="entry name" value="Skp_dom_sf"/>
</dbReference>
<proteinExistence type="inferred from homology"/>
<name>A0A5R9GNQ4_9PROT</name>
<dbReference type="InterPro" id="IPR005632">
    <property type="entry name" value="Chaperone_Skp"/>
</dbReference>
<dbReference type="OrthoDB" id="5294261at2"/>